<evidence type="ECO:0000313" key="4">
    <source>
        <dbReference type="EMBL" id="KAB2658097.1"/>
    </source>
</evidence>
<dbReference type="Proteomes" id="UP000460650">
    <property type="component" value="Unassembled WGS sequence"/>
</dbReference>
<evidence type="ECO:0000256" key="1">
    <source>
        <dbReference type="ARBA" id="ARBA00022729"/>
    </source>
</evidence>
<dbReference type="InterPro" id="IPR005546">
    <property type="entry name" value="Autotransporte_beta"/>
</dbReference>
<accession>A0A7V7VWB8</accession>
<dbReference type="SUPFAM" id="SSF51126">
    <property type="entry name" value="Pectin lyase-like"/>
    <property type="match status" value="12"/>
</dbReference>
<dbReference type="InterPro" id="IPR011050">
    <property type="entry name" value="Pectin_lyase_fold/virulence"/>
</dbReference>
<dbReference type="Pfam" id="PF12951">
    <property type="entry name" value="PATR"/>
    <property type="match status" value="32"/>
</dbReference>
<feature type="region of interest" description="Disordered" evidence="2">
    <location>
        <begin position="40"/>
        <end position="68"/>
    </location>
</feature>
<reference evidence="4 5" key="1">
    <citation type="submission" date="2019-09" db="EMBL/GenBank/DDBJ databases">
        <title>Taxonomic organization of the family Brucellaceae based on a phylogenomic approach.</title>
        <authorList>
            <person name="Leclercq S."/>
            <person name="Cloeckaert A."/>
            <person name="Zygmunt M.S."/>
        </authorList>
    </citation>
    <scope>NUCLEOTIDE SEQUENCE [LARGE SCALE GENOMIC DNA]</scope>
    <source>
        <strain evidence="4 5">TA93</strain>
    </source>
</reference>
<dbReference type="InterPro" id="IPR036709">
    <property type="entry name" value="Autotransporte_beta_dom_sf"/>
</dbReference>
<dbReference type="InterPro" id="IPR051551">
    <property type="entry name" value="Autotransporter_adhesion"/>
</dbReference>
<dbReference type="EMBL" id="WBVY01000002">
    <property type="protein sequence ID" value="KAB2658097.1"/>
    <property type="molecule type" value="Genomic_DNA"/>
</dbReference>
<dbReference type="PANTHER" id="PTHR35037:SF3">
    <property type="entry name" value="C-TERMINAL REGION OF AIDA-LIKE PROTEIN"/>
    <property type="match status" value="1"/>
</dbReference>
<dbReference type="PANTHER" id="PTHR35037">
    <property type="entry name" value="C-TERMINAL REGION OF AIDA-LIKE PROTEIN"/>
    <property type="match status" value="1"/>
</dbReference>
<evidence type="ECO:0000256" key="2">
    <source>
        <dbReference type="SAM" id="MobiDB-lite"/>
    </source>
</evidence>
<gene>
    <name evidence="4" type="ORF">F9K94_07830</name>
</gene>
<dbReference type="PROSITE" id="PS51208">
    <property type="entry name" value="AUTOTRANSPORTER"/>
    <property type="match status" value="1"/>
</dbReference>
<proteinExistence type="predicted"/>
<dbReference type="RefSeq" id="WP_151644699.1">
    <property type="nucleotide sequence ID" value="NZ_WBVY01000002.1"/>
</dbReference>
<feature type="domain" description="Autotransporter" evidence="3">
    <location>
        <begin position="3751"/>
        <end position="4032"/>
    </location>
</feature>
<dbReference type="NCBIfam" id="TIGR02601">
    <property type="entry name" value="autotrns_rpt"/>
    <property type="match status" value="27"/>
</dbReference>
<dbReference type="SMART" id="SM00869">
    <property type="entry name" value="Autotransporter"/>
    <property type="match status" value="1"/>
</dbReference>
<dbReference type="InterPro" id="IPR013425">
    <property type="entry name" value="Autotrns_rpt"/>
</dbReference>
<protein>
    <recommendedName>
        <fullName evidence="3">Autotransporter domain-containing protein</fullName>
    </recommendedName>
</protein>
<feature type="compositionally biased region" description="Gly residues" evidence="2">
    <location>
        <begin position="53"/>
        <end position="68"/>
    </location>
</feature>
<keyword evidence="1" id="KW-0732">Signal</keyword>
<dbReference type="CDD" id="cd01344">
    <property type="entry name" value="PL2_Passenger_AT"/>
    <property type="match status" value="1"/>
</dbReference>
<name>A0A7V7VWB8_9HYPH</name>
<evidence type="ECO:0000313" key="5">
    <source>
        <dbReference type="Proteomes" id="UP000460650"/>
    </source>
</evidence>
<feature type="region of interest" description="Disordered" evidence="2">
    <location>
        <begin position="213"/>
        <end position="233"/>
    </location>
</feature>
<evidence type="ECO:0000259" key="3">
    <source>
        <dbReference type="PROSITE" id="PS51208"/>
    </source>
</evidence>
<dbReference type="SUPFAM" id="SSF103515">
    <property type="entry name" value="Autotransporter"/>
    <property type="match status" value="1"/>
</dbReference>
<organism evidence="4 5">
    <name type="scientific">Brucella tritici</name>
    <dbReference type="NCBI Taxonomy" id="94626"/>
    <lineage>
        <taxon>Bacteria</taxon>
        <taxon>Pseudomonadati</taxon>
        <taxon>Pseudomonadota</taxon>
        <taxon>Alphaproteobacteria</taxon>
        <taxon>Hyphomicrobiales</taxon>
        <taxon>Brucellaceae</taxon>
        <taxon>Brucella/Ochrobactrum group</taxon>
        <taxon>Brucella</taxon>
    </lineage>
</organism>
<dbReference type="InterPro" id="IPR012332">
    <property type="entry name" value="Autotransporter_pectin_lyase_C"/>
</dbReference>
<sequence>MSLYFGPNSAFADDLQGNAGGKTGGKNSYGGAGNGVGGWSGGGLTAGSSPVDGQGGEGASSGQSIGGGSGGTVGATVVGTGQIDIIGGAGGTLDTTSRGGGGGGAGLFLDGGAASNLAGGSSVRGGGGGNGTGGAYNGVSGSGGGGGAGTILRAGTLTVGSGANITGGSGGAGGGSEFSTTVWGGGGGAGGDGVVVDQNAVLTNYGVITGGTGGAGGKGNNGQGGNGSDGDGLRMGTGSHVVNAGSISYGGAGVGANAVDIVGSGNTFEIWSGSTITGNVVVKTGTTGNVFVLGGTNNGTFDATTLGTKYIGFNSYAKDGSGTWTMTGAVAGTNAWDIRQGTLALSGAASLENASNVTIATGATLDLGGVASTASLKTVSGGGTIALGSKTLNFAGNNDMTFTGNVTGGVNSVLQKSGTGKFVFTGDITAATVKNDAGILQVGDGGTTGTITSAIVNGGSLILNRKGATTLGGVVSGGGTLQASGGGTFILTAANTYTGATTIDANTTLQIGSGGLLGSISTSSGVTNNGTLAFNRSDVIAFDKVVSGTGVLTQMGAGTLTLSGGNTYTGGTNFNAGVISVANNSNLGATSGGLNFNGGTLRLSAAFDNARAVTLGTGGGTIETVTGDSTFSGAISGTGKLTKTGAGTMILTGADSATGSTSIMAGVLQIGNGGTTGSITGNIANSASLVFNRSNDLIYAGVISGTGTLTKSGAGTLTLTGDSNYSGATTISAGTLQVGSGGTTGWLNSNAVTNNGTLSFNRSDNKTYAGNISGSGSVVKSGAGTLILSGTNTFAGGTTISGGTLQVASDDKLGASNGAVTLDGGTLNLAGTITSGRAFSITSNNGTIDTGTNTDTLNGIIGGAGALTKVGGGTLVLTGANTYSGGTTISTGTLQLGSGAAAGSITGDVVNNATLAFNRSDSNIFSGVVSGSGVLKQSGTGTTILTGANTYTGNTVIERGVLQVGNGTASGAISGSVTNSGTLAFNRSDSYTYSGTITGTGSLKQSGAGTLILTGNSTYTGLTTIDSGTLQLGSGGNSGNLNSDIVNNAALIVDRSNDLSYDKKISGSGTFEKRGAGTLTVTGDNDYAGTTTISAGTLQIGNGGSTGSIKGDIVNNSKLIVNRDHNIDFTNVLSGTGTLEKQGTGNLTLSGDNSGFTGATTVSAGELDVNGTLGSGAVTVASGASLGGTGTIGGATTINSGGTLVGAQGFTLNFGSDLTLAPGSILNVSYGAASDSADMLFNVGGNLNFNNNVVNVADLGGFGPGQYNLFHADGTITGTLTSGTLPQGVNPGDVTFNRDPNGHDYYFTNAQGMQLGYWDGAVTSASGSLTGGDGVWEAAATNWTDKNGGLHTNWNSAQFAIFSGQPGTVTVQGPVSTSGMQFVTTGYSVIGGPLTLESSSATAPIIRVGSAGDATVTATVGSVLSGSKGMEKSDLGTLILTADNDYTGGTTIQAGTLQLGNAGATGSVIGDIEIGKPGEDENAILAINHTNSFTLGNTINGRGKLVQRGAGDTTLTGNNTYSGGTDILAGRLIVSADNNLGNVAGAVTLDGGTLQFAEDISSTRGYTIGVNGGTIDTGAKTDTITGVIGGTGQFNKSGTGTLVLGGDNTFTGDLHVNAGTLQISDNSNLGNPDSHLYINDATLRFGDTFTMTHDLTLGGAGATIDVDGYDNSISGVINGGKLTKTGAGTLLLTGANTYTGDTEIDAGTLAVLEDANFGANASNSIIIGNAILRLDESFNTARNIDLTDANSTIDVVDDGLNTLIGKLTGTGALNKAGTGTLVLGRTNDYQGGTDIKAGILQISDDANLGKASTAITIADGAELQFSQGVTSARDITLGTTGSTIDTMAGISTLNGVLGGGELHKSGVGTLVLAGTNTYKGTFLDGGIVQVGNDYNLGQAGGAVIFNGGTLQFSADVSTTRVMTINDVGGVIDTEGNTGTLNGILSGTGELIKNGSGTLVLTNASNSYSGNTFIKDGTLRLSGAGWITGDVTNLGTFEFANSGNHDFVGGISGTGSVLQSGAGTTITLSGQNAYSGGTSITAGTLAISEDDNLGTGGLTIANNATLQLTDSFAFSHAVTLNAGGTIDTGTNSNTLAAVVSGTGGLTKTGSGTLTLSETNTYAGGTTINDGILQISADANLGAASGSVTMAGGTTLDLANSVTMDRAFTLNGDATIQADEGTSTISKVISGDGGLTKTGEGTLVLDSVNTYKGNTSINDGVLQVGSDDNLGDASSKLSFNGGELQITGSGFKSDRDVTLQAGGGTIDTLLTSPELSGNITGTGGLTKVGEGQLILSGDNTYSGGTSIEQGTLQIGGNDGLTGSITGNIENNGTLIFNRDTLTYGGDIAGSGSLEQTGLGTTILTGSAIIDGGTTIDNGGTLQIGDGTTNGSFKSNVVNNGTFAFDAAANTNIDFGKVLSGNGVLEQKGAGSSTLTGDSSGFEGTTNVTAGSLYVNGILGSAASTMTVAANGTLAGSGTVGGDTTIAGTLKGQDGTTLTFLGGLTMQAGSTIAVAYGAPNSNSNGLFNVQGALALNGSTVNIEDFGGFGPGSYRLFDYQNGYAKTGTGLTIGNVPDGQSSDARIVYDDDNKQINIMNSAGAVLNTWKGGDGTWNQTDVSWRDAGDPDITGAWKNYEFAIFGDTPGAVAVDTGIQASGMQFQVDGYSLTGTNPITLAHDPNAPSPDKPIIRVGDATEAGKTMTATIAAPIAGTEGLQKTDYGTLVLTGANTYSGGTDVLQGSLELGNGGTIDTVGGVSVDANGPDKATFAVNKTGTFTFGGVISGAGQFAQKGAGETILTASNSYSGGTSITAGTLSVSAESNLGNINGQVAIDGGTLKYSQGFTSARAIALGAGNGTIETDDTANDTIVNGGISGAGGLTKSGAGTLVLAKDNTYVGDTTIAGGTLQLGNGGTTGKIQGNVNTGADASNKGTLVFDMSSNPNFSGTISGFGSVEQSGSDTLTLKGINTYSGGTTINSGTLAVSSDPNMGSAGSSLTIKNGTLRNTAQFAMSRDVVLSDNGAKFQNDAGLTLAGNMTGATDWSKLGSGTLTINGNASTATGTASINNGYLQVNSELGGNVNLVNSTAGVGGAGKIDGNVDVASGTLYGKGGQTLTIGGDLTLAANSTTSVQWGSVSQQAAFHVEGNLTMDGTLDVDNTGGFGPGTYKLFTYDGTLTDDGLSFGNVEGGQAAKDRMSVVTAYTGSVYIVNTYGAKVQYWNGEGTIADIENNKIVGGDGSWSATNKNWSDDQASVLAPFDDGSFAFFGGKKGNVTVNDTAGQINTAGMRFVVDGYVINGGSLNLTSTTGAPIIAVGDGTADGAAMTATIGSVLTGNQGLNKTELGKLVLTGQNTYTGGTTVSNGVLQLGDGTKTGDIKGDVTVANDVNGEGTLSFKQGSDYNFAGNITGGGKVTQDGANTILTLSGNNSFSGGLTVNNGTVKAGSENAFGTGVLTVGDNGKVDLGGTRNTVGGLSGAGAVNIGSGTFTVNETADSTYSGVLSGTGSFTKSGAADLTLTGSNQYTGATLVKQGTLAQGSQGAFSSASAYTTTRNGTLDLGGYDTTVAFLDNGGAVTLSDMTAGTTLTVAGNYTGSNGTLVINTVLGDDNSKTDRLKVAGDTSGTTNLQVVNRGGLGGQTVNGIEVVDVAGQSNGTFSLVSDYTTKDNKKAIWAGAYAYTLQQGSGSGNKDGNWYLVSRYGDTEPNNPDNNGPRYGAGVPLYQGYGQNMQALNKLPTLQERVGNRYWTGENGDGQTNGAMVDGNGIWARIEGAHNRLEPQSVTGMKQDINTFIMQAGVDGQFYEDDNGKLVAGITGQYGTAHGNTSSFFGDGYTDTRAWSLGATATWYGNNGFYVDTQGQLTWFDNDLSSDDMNSALATGAKAFGYAMSVEAGQRVAIDDHWSLTPQAQLMWSSLDADAFQDIMGNRVGLDNANSLTARLGIAANYRSDWADEAGRMVNTSVYGVANLYQSFLGGMRINVAGVDIDTDNDKTWAGIGAGGSYAWEDQKYAVYGEGSINTSLNHFANSYALKGTVGFKVKW</sequence>
<comment type="caution">
    <text evidence="4">The sequence shown here is derived from an EMBL/GenBank/DDBJ whole genome shotgun (WGS) entry which is preliminary data.</text>
</comment>
<dbReference type="Gene3D" id="2.160.20.20">
    <property type="match status" value="8"/>
</dbReference>
<dbReference type="InterPro" id="IPR043990">
    <property type="entry name" value="AC_1"/>
</dbReference>